<feature type="compositionally biased region" description="Polar residues" evidence="11">
    <location>
        <begin position="198"/>
        <end position="209"/>
    </location>
</feature>
<evidence type="ECO:0000256" key="11">
    <source>
        <dbReference type="SAM" id="MobiDB-lite"/>
    </source>
</evidence>
<feature type="region of interest" description="Disordered" evidence="11">
    <location>
        <begin position="144"/>
        <end position="218"/>
    </location>
</feature>
<feature type="compositionally biased region" description="Low complexity" evidence="11">
    <location>
        <begin position="54"/>
        <end position="63"/>
    </location>
</feature>
<keyword evidence="6" id="KW-0227">DNA damage</keyword>
<evidence type="ECO:0000256" key="9">
    <source>
        <dbReference type="ARBA" id="ARBA00023204"/>
    </source>
</evidence>
<dbReference type="InterPro" id="IPR005135">
    <property type="entry name" value="Endo/exonuclease/phosphatase"/>
</dbReference>
<dbReference type="AlphaFoldDB" id="A0A0D2WM25"/>
<accession>A0A0D2WM25</accession>
<evidence type="ECO:0000256" key="7">
    <source>
        <dbReference type="ARBA" id="ARBA00022801"/>
    </source>
</evidence>
<dbReference type="PhylomeDB" id="A0A0D2WM25"/>
<dbReference type="Pfam" id="PF03372">
    <property type="entry name" value="Exo_endo_phos"/>
    <property type="match status" value="1"/>
</dbReference>
<evidence type="ECO:0000313" key="13">
    <source>
        <dbReference type="EMBL" id="KJE91800.1"/>
    </source>
</evidence>
<keyword evidence="9" id="KW-0234">DNA repair</keyword>
<evidence type="ECO:0000256" key="4">
    <source>
        <dbReference type="ARBA" id="ARBA00022722"/>
    </source>
</evidence>
<keyword evidence="5" id="KW-0479">Metal-binding</keyword>
<comment type="cofactor">
    <cofactor evidence="2">
        <name>Mg(2+)</name>
        <dbReference type="ChEBI" id="CHEBI:18420"/>
    </cofactor>
</comment>
<dbReference type="RefSeq" id="XP_004363723.2">
    <property type="nucleotide sequence ID" value="XM_004363666.2"/>
</dbReference>
<reference evidence="14" key="1">
    <citation type="submission" date="2011-02" db="EMBL/GenBank/DDBJ databases">
        <title>The Genome Sequence of Capsaspora owczarzaki ATCC 30864.</title>
        <authorList>
            <person name="Russ C."/>
            <person name="Cuomo C."/>
            <person name="Burger G."/>
            <person name="Gray M.W."/>
            <person name="Holland P.W.H."/>
            <person name="King N."/>
            <person name="Lang F.B.F."/>
            <person name="Roger A.J."/>
            <person name="Ruiz-Trillo I."/>
            <person name="Young S.K."/>
            <person name="Zeng Q."/>
            <person name="Gargeya S."/>
            <person name="Alvarado L."/>
            <person name="Berlin A."/>
            <person name="Chapman S.B."/>
            <person name="Chen Z."/>
            <person name="Freedman E."/>
            <person name="Gellesch M."/>
            <person name="Goldberg J."/>
            <person name="Griggs A."/>
            <person name="Gujja S."/>
            <person name="Heilman E."/>
            <person name="Heiman D."/>
            <person name="Howarth C."/>
            <person name="Mehta T."/>
            <person name="Neiman D."/>
            <person name="Pearson M."/>
            <person name="Roberts A."/>
            <person name="Saif S."/>
            <person name="Shea T."/>
            <person name="Shenoy N."/>
            <person name="Sisk P."/>
            <person name="Stolte C."/>
            <person name="Sykes S."/>
            <person name="White J."/>
            <person name="Yandava C."/>
            <person name="Haas B."/>
            <person name="Nusbaum C."/>
            <person name="Birren B."/>
        </authorList>
    </citation>
    <scope>NUCLEOTIDE SEQUENCE</scope>
    <source>
        <strain evidence="14">ATCC 30864</strain>
    </source>
</reference>
<feature type="region of interest" description="Disordered" evidence="11">
    <location>
        <begin position="245"/>
        <end position="334"/>
    </location>
</feature>
<dbReference type="EMBL" id="KE346363">
    <property type="protein sequence ID" value="KJE91800.1"/>
    <property type="molecule type" value="Genomic_DNA"/>
</dbReference>
<comment type="cofactor">
    <cofactor evidence="1">
        <name>Mn(2+)</name>
        <dbReference type="ChEBI" id="CHEBI:29035"/>
    </cofactor>
</comment>
<feature type="compositionally biased region" description="Low complexity" evidence="11">
    <location>
        <begin position="157"/>
        <end position="176"/>
    </location>
</feature>
<dbReference type="OrthoDB" id="200415at2759"/>
<dbReference type="GO" id="GO:0016787">
    <property type="term" value="F:hydrolase activity"/>
    <property type="evidence" value="ECO:0007669"/>
    <property type="project" value="UniProtKB-KW"/>
</dbReference>
<gene>
    <name evidence="13" type="ORF">CAOG_002884</name>
</gene>
<keyword evidence="10" id="KW-0539">Nucleus</keyword>
<evidence type="ECO:0000256" key="2">
    <source>
        <dbReference type="ARBA" id="ARBA00001946"/>
    </source>
</evidence>
<comment type="subcellular location">
    <subcellularLocation>
        <location evidence="3">Nucleus</location>
        <location evidence="3">PML body</location>
    </subcellularLocation>
</comment>
<dbReference type="GO" id="GO:0046872">
    <property type="term" value="F:metal ion binding"/>
    <property type="evidence" value="ECO:0007669"/>
    <property type="project" value="UniProtKB-KW"/>
</dbReference>
<evidence type="ECO:0000259" key="12">
    <source>
        <dbReference type="Pfam" id="PF03372"/>
    </source>
</evidence>
<dbReference type="PANTHER" id="PTHR15822">
    <property type="entry name" value="TRAF AND TNF RECEPTOR-ASSOCIATED PROTEIN"/>
    <property type="match status" value="1"/>
</dbReference>
<sequence length="905" mass="96713">MSESGATISRSSDDGTPARPAYALSSQWPFGSGGYHPSQPAPLQAVQTQPKSPVASLSSALAVIHSDDRDRDRASSSGSGSSTAALPSALASTTTAAASVAEGHRQSQAMADLCGGDWESLEYEDAPAQAQPAYFDAVVVAADADASSSSKKRKGNKNNNHNNHNNNNNTNNSTNKTAAVKVGKSAKDSDKDPAKGRSANSSKSENHTQPAAATATATINEELQRIEAQFLDQFQDAPHLLSASAAHGSTDRISRTSPTKSYSSPSNSRANAHSGAGTPPPQPAPAADPLKPRKRDSARPSTRLVMAPTRSGSSESADVPISAPPQLQSRAPILPPRRQLAQIESNPDGRDGFPRESFAPIDAADAMEEPASHQLASTEEQAPDAPSKRSTLRRSSMSTASEFVLLSGARKLTVLTYNVNWGFCRMGIASQKVVQIAHGIRTSGADIVCLQETHHGWEQFLRSSLRDIYPHMIFRHHDTVLPESNSVSSAGGQGFLSVHPLHELWYEQPPVAGSFFPGWMVELVVEGQPVQVLNVHLRPPISNVHKPSFRALFQTSSIRRAELQFFYDRMKPKPGSAIIVAGDFNEGHDGAAVVWLKGGRGKEPLNDSLIEFQPSCKTWKWPLRFGLSLKGAYDHIMYSPETIRALNCRVMSEYELLSDHIPVVAEFALLESRPGGTQPAEAEQTQPSAPPLLTHAVDHPATVHPHDKADASLHVPGAQNVPGSSHSGHSPSALSPFLASFPQSPFRALLHHKFHTPSPVASRGAFFEGLAPLAIPAAQEYSLDESLADDDGGTPQLHIPTSEGSLRRIASEGALESALFSAMQDSAHPGDFEGAHQDPFGPVILPSRRSGSDWRIARPSTTDASLKPSKQTYIQTPASSSTGSSAPDSQSRKNKTDVISNLEVF</sequence>
<name>A0A0D2WM25_CAPO3</name>
<evidence type="ECO:0000256" key="8">
    <source>
        <dbReference type="ARBA" id="ARBA00022842"/>
    </source>
</evidence>
<feature type="compositionally biased region" description="Low complexity" evidence="11">
    <location>
        <begin position="875"/>
        <end position="889"/>
    </location>
</feature>
<keyword evidence="14" id="KW-1185">Reference proteome</keyword>
<evidence type="ECO:0000256" key="10">
    <source>
        <dbReference type="ARBA" id="ARBA00023242"/>
    </source>
</evidence>
<dbReference type="Gene3D" id="3.60.10.10">
    <property type="entry name" value="Endonuclease/exonuclease/phosphatase"/>
    <property type="match status" value="1"/>
</dbReference>
<feature type="compositionally biased region" description="Basic and acidic residues" evidence="11">
    <location>
        <begin position="65"/>
        <end position="74"/>
    </location>
</feature>
<feature type="compositionally biased region" description="Basic and acidic residues" evidence="11">
    <location>
        <begin position="185"/>
        <end position="195"/>
    </location>
</feature>
<feature type="compositionally biased region" description="Polar residues" evidence="11">
    <location>
        <begin position="1"/>
        <end position="10"/>
    </location>
</feature>
<organism evidence="13 14">
    <name type="scientific">Capsaspora owczarzaki (strain ATCC 30864)</name>
    <dbReference type="NCBI Taxonomy" id="595528"/>
    <lineage>
        <taxon>Eukaryota</taxon>
        <taxon>Filasterea</taxon>
        <taxon>Capsaspora</taxon>
    </lineage>
</organism>
<protein>
    <recommendedName>
        <fullName evidence="12">Endonuclease/exonuclease/phosphatase domain-containing protein</fullName>
    </recommendedName>
</protein>
<evidence type="ECO:0000256" key="5">
    <source>
        <dbReference type="ARBA" id="ARBA00022723"/>
    </source>
</evidence>
<feature type="compositionally biased region" description="Low complexity" evidence="11">
    <location>
        <begin position="255"/>
        <end position="269"/>
    </location>
</feature>
<dbReference type="InterPro" id="IPR036691">
    <property type="entry name" value="Endo/exonu/phosph_ase_sf"/>
</dbReference>
<feature type="region of interest" description="Disordered" evidence="11">
    <location>
        <begin position="826"/>
        <end position="905"/>
    </location>
</feature>
<feature type="domain" description="Endonuclease/exonuclease/phosphatase" evidence="12">
    <location>
        <begin position="415"/>
        <end position="660"/>
    </location>
</feature>
<proteinExistence type="predicted"/>
<dbReference type="eggNOG" id="ENOG502S4WQ">
    <property type="taxonomic scope" value="Eukaryota"/>
</dbReference>
<feature type="compositionally biased region" description="Polar residues" evidence="11">
    <location>
        <begin position="859"/>
        <end position="874"/>
    </location>
</feature>
<dbReference type="PANTHER" id="PTHR15822:SF4">
    <property type="entry name" value="TYROSYL-DNA PHOSPHODIESTERASE 2"/>
    <property type="match status" value="1"/>
</dbReference>
<evidence type="ECO:0000256" key="3">
    <source>
        <dbReference type="ARBA" id="ARBA00004322"/>
    </source>
</evidence>
<keyword evidence="4" id="KW-0540">Nuclease</keyword>
<evidence type="ECO:0000256" key="1">
    <source>
        <dbReference type="ARBA" id="ARBA00001936"/>
    </source>
</evidence>
<feature type="region of interest" description="Disordered" evidence="11">
    <location>
        <begin position="1"/>
        <end position="111"/>
    </location>
</feature>
<evidence type="ECO:0000313" key="14">
    <source>
        <dbReference type="Proteomes" id="UP000008743"/>
    </source>
</evidence>
<dbReference type="GO" id="GO:0004518">
    <property type="term" value="F:nuclease activity"/>
    <property type="evidence" value="ECO:0007669"/>
    <property type="project" value="UniProtKB-KW"/>
</dbReference>
<dbReference type="GO" id="GO:0006281">
    <property type="term" value="P:DNA repair"/>
    <property type="evidence" value="ECO:0007669"/>
    <property type="project" value="UniProtKB-KW"/>
</dbReference>
<dbReference type="Proteomes" id="UP000008743">
    <property type="component" value="Unassembled WGS sequence"/>
</dbReference>
<dbReference type="InterPro" id="IPR051547">
    <property type="entry name" value="TDP2-like"/>
</dbReference>
<feature type="compositionally biased region" description="Low complexity" evidence="11">
    <location>
        <begin position="75"/>
        <end position="101"/>
    </location>
</feature>
<keyword evidence="8" id="KW-0460">Magnesium</keyword>
<dbReference type="SUPFAM" id="SSF56219">
    <property type="entry name" value="DNase I-like"/>
    <property type="match status" value="1"/>
</dbReference>
<feature type="region of interest" description="Disordered" evidence="11">
    <location>
        <begin position="367"/>
        <end position="394"/>
    </location>
</feature>
<keyword evidence="7" id="KW-0378">Hydrolase</keyword>
<evidence type="ECO:0000256" key="6">
    <source>
        <dbReference type="ARBA" id="ARBA00022763"/>
    </source>
</evidence>
<dbReference type="InParanoid" id="A0A0D2WM25"/>